<reference evidence="2" key="2">
    <citation type="submission" date="2020-09" db="EMBL/GenBank/DDBJ databases">
        <authorList>
            <person name="Sun Q."/>
            <person name="Ohkuma M."/>
        </authorList>
    </citation>
    <scope>NUCLEOTIDE SEQUENCE</scope>
    <source>
        <strain evidence="2">JCM 19596</strain>
    </source>
</reference>
<dbReference type="InterPro" id="IPR026278">
    <property type="entry name" value="KhtT"/>
</dbReference>
<dbReference type="PIRSF" id="PIRSF005028">
    <property type="entry name" value="KhtT"/>
    <property type="match status" value="1"/>
</dbReference>
<reference evidence="2" key="1">
    <citation type="journal article" date="2014" name="Int. J. Syst. Evol. Microbiol.">
        <title>Complete genome sequence of Corynebacterium casei LMG S-19264T (=DSM 44701T), isolated from a smear-ripened cheese.</title>
        <authorList>
            <consortium name="US DOE Joint Genome Institute (JGI-PGF)"/>
            <person name="Walter F."/>
            <person name="Albersmeier A."/>
            <person name="Kalinowski J."/>
            <person name="Ruckert C."/>
        </authorList>
    </citation>
    <scope>NUCLEOTIDE SEQUENCE</scope>
    <source>
        <strain evidence="2">JCM 19596</strain>
    </source>
</reference>
<gene>
    <name evidence="2" type="ORF">GCM10009039_19930</name>
</gene>
<evidence type="ECO:0000313" key="2">
    <source>
        <dbReference type="EMBL" id="GGL61758.1"/>
    </source>
</evidence>
<dbReference type="EMBL" id="BMPG01000002">
    <property type="protein sequence ID" value="GGL61758.1"/>
    <property type="molecule type" value="Genomic_DNA"/>
</dbReference>
<dbReference type="InterPro" id="IPR050144">
    <property type="entry name" value="AAE_transporter"/>
</dbReference>
<dbReference type="OrthoDB" id="338309at2157"/>
<dbReference type="Pfam" id="PF25991">
    <property type="entry name" value="KhtT_N"/>
    <property type="match status" value="1"/>
</dbReference>
<comment type="caution">
    <text evidence="2">The sequence shown here is derived from an EMBL/GenBank/DDBJ whole genome shotgun (WGS) entry which is preliminary data.</text>
</comment>
<dbReference type="PANTHER" id="PTHR30445">
    <property type="entry name" value="K(+)_H(+) ANTIPORTER SUBUNIT KHTT"/>
    <property type="match status" value="1"/>
</dbReference>
<evidence type="ECO:0000259" key="1">
    <source>
        <dbReference type="PROSITE" id="PS51202"/>
    </source>
</evidence>
<sequence>MTVYETDVPGVGKKYELERRGGERLVVLVHHDGKRELFRRPDDDSDSEKLLDVDGPNARKLGSILEGAYFQPVEADSPGVPLGESIIDWTTVEEESPLVGHTLRDVDLEERTGGTLVALQRGTHTMGNPDSDTRLEAGDVLVVVGSRNSQEAVADLVRP</sequence>
<name>A0A830FMQ3_9EURY</name>
<dbReference type="RefSeq" id="WP_188978483.1">
    <property type="nucleotide sequence ID" value="NZ_BMPG01000002.1"/>
</dbReference>
<dbReference type="Proteomes" id="UP000607197">
    <property type="component" value="Unassembled WGS sequence"/>
</dbReference>
<accession>A0A830FMQ3</accession>
<dbReference type="Pfam" id="PF02080">
    <property type="entry name" value="TrkA_C"/>
    <property type="match status" value="1"/>
</dbReference>
<evidence type="ECO:0000313" key="3">
    <source>
        <dbReference type="Proteomes" id="UP000607197"/>
    </source>
</evidence>
<dbReference type="PANTHER" id="PTHR30445:SF8">
    <property type="entry name" value="K(+)_H(+) ANTIPORTER SUBUNIT KHTT"/>
    <property type="match status" value="1"/>
</dbReference>
<dbReference type="InterPro" id="IPR036721">
    <property type="entry name" value="RCK_C_sf"/>
</dbReference>
<dbReference type="Gene3D" id="3.30.70.1450">
    <property type="entry name" value="Regulator of K+ conductance, C-terminal domain"/>
    <property type="match status" value="1"/>
</dbReference>
<protein>
    <submittedName>
        <fullName evidence="2">Potassium transporter</fullName>
    </submittedName>
</protein>
<dbReference type="AlphaFoldDB" id="A0A830FMQ3"/>
<dbReference type="InterPro" id="IPR006037">
    <property type="entry name" value="RCK_C"/>
</dbReference>
<dbReference type="SUPFAM" id="SSF116726">
    <property type="entry name" value="TrkA C-terminal domain-like"/>
    <property type="match status" value="1"/>
</dbReference>
<dbReference type="GO" id="GO:0006813">
    <property type="term" value="P:potassium ion transport"/>
    <property type="evidence" value="ECO:0007669"/>
    <property type="project" value="InterPro"/>
</dbReference>
<dbReference type="PROSITE" id="PS51202">
    <property type="entry name" value="RCK_C"/>
    <property type="match status" value="1"/>
</dbReference>
<organism evidence="2 3">
    <name type="scientific">Halocalculus aciditolerans</name>
    <dbReference type="NCBI Taxonomy" id="1383812"/>
    <lineage>
        <taxon>Archaea</taxon>
        <taxon>Methanobacteriati</taxon>
        <taxon>Methanobacteriota</taxon>
        <taxon>Stenosarchaea group</taxon>
        <taxon>Halobacteria</taxon>
        <taxon>Halobacteriales</taxon>
        <taxon>Halobacteriaceae</taxon>
        <taxon>Halocalculus</taxon>
    </lineage>
</organism>
<dbReference type="GO" id="GO:0008324">
    <property type="term" value="F:monoatomic cation transmembrane transporter activity"/>
    <property type="evidence" value="ECO:0007669"/>
    <property type="project" value="InterPro"/>
</dbReference>
<dbReference type="InterPro" id="IPR058776">
    <property type="entry name" value="KhtT-like_N"/>
</dbReference>
<keyword evidence="3" id="KW-1185">Reference proteome</keyword>
<feature type="domain" description="RCK C-terminal" evidence="1">
    <location>
        <begin position="73"/>
        <end position="159"/>
    </location>
</feature>
<proteinExistence type="predicted"/>